<sequence>MKITKSIAMFAMAAMLFVSCKEIAKEPDAANSNETTTEAEASNETAANLETTSFEIEGMTCAIGCAKVIENKLAKMDGVSEAKVDFDSKTATIQYDAAQQSPEKIVETVEGIAEGAYKVANVKNSADKAELFKADQEPEKKKDKKKCDKEGKSCCSTTKAEKKGCCSKDAKKSCDKKKA</sequence>
<accession>A0ABQ1K5T6</accession>
<dbReference type="PANTHER" id="PTHR46594">
    <property type="entry name" value="P-TYPE CATION-TRANSPORTING ATPASE"/>
    <property type="match status" value="1"/>
</dbReference>
<evidence type="ECO:0000256" key="3">
    <source>
        <dbReference type="SAM" id="SignalP"/>
    </source>
</evidence>
<name>A0ABQ1K5T6_9FLAO</name>
<keyword evidence="6" id="KW-1185">Reference proteome</keyword>
<gene>
    <name evidence="5" type="ORF">GCM10007424_26870</name>
</gene>
<comment type="caution">
    <text evidence="5">The sequence shown here is derived from an EMBL/GenBank/DDBJ whole genome shotgun (WGS) entry which is preliminary data.</text>
</comment>
<feature type="domain" description="HMA" evidence="4">
    <location>
        <begin position="50"/>
        <end position="117"/>
    </location>
</feature>
<dbReference type="PROSITE" id="PS50846">
    <property type="entry name" value="HMA_2"/>
    <property type="match status" value="1"/>
</dbReference>
<evidence type="ECO:0000313" key="6">
    <source>
        <dbReference type="Proteomes" id="UP000615760"/>
    </source>
</evidence>
<feature type="compositionally biased region" description="Basic and acidic residues" evidence="2">
    <location>
        <begin position="133"/>
        <end position="152"/>
    </location>
</feature>
<feature type="region of interest" description="Disordered" evidence="2">
    <location>
        <begin position="133"/>
        <end position="162"/>
    </location>
</feature>
<organism evidence="5 6">
    <name type="scientific">Flavobacterium suaedae</name>
    <dbReference type="NCBI Taxonomy" id="1767027"/>
    <lineage>
        <taxon>Bacteria</taxon>
        <taxon>Pseudomonadati</taxon>
        <taxon>Bacteroidota</taxon>
        <taxon>Flavobacteriia</taxon>
        <taxon>Flavobacteriales</taxon>
        <taxon>Flavobacteriaceae</taxon>
        <taxon>Flavobacterium</taxon>
    </lineage>
</organism>
<dbReference type="RefSeq" id="WP_188621831.1">
    <property type="nucleotide sequence ID" value="NZ_BMJE01000008.1"/>
</dbReference>
<dbReference type="PANTHER" id="PTHR46594:SF4">
    <property type="entry name" value="P-TYPE CATION-TRANSPORTING ATPASE"/>
    <property type="match status" value="1"/>
</dbReference>
<dbReference type="Gene3D" id="3.30.70.100">
    <property type="match status" value="1"/>
</dbReference>
<evidence type="ECO:0000256" key="1">
    <source>
        <dbReference type="ARBA" id="ARBA00022723"/>
    </source>
</evidence>
<feature type="signal peptide" evidence="3">
    <location>
        <begin position="1"/>
        <end position="24"/>
    </location>
</feature>
<reference evidence="6" key="1">
    <citation type="journal article" date="2019" name="Int. J. Syst. Evol. Microbiol.">
        <title>The Global Catalogue of Microorganisms (GCM) 10K type strain sequencing project: providing services to taxonomists for standard genome sequencing and annotation.</title>
        <authorList>
            <consortium name="The Broad Institute Genomics Platform"/>
            <consortium name="The Broad Institute Genome Sequencing Center for Infectious Disease"/>
            <person name="Wu L."/>
            <person name="Ma J."/>
        </authorList>
    </citation>
    <scope>NUCLEOTIDE SEQUENCE [LARGE SCALE GENOMIC DNA]</scope>
    <source>
        <strain evidence="6">CGMCC 1.15461</strain>
    </source>
</reference>
<dbReference type="SUPFAM" id="SSF55008">
    <property type="entry name" value="HMA, heavy metal-associated domain"/>
    <property type="match status" value="1"/>
</dbReference>
<evidence type="ECO:0000259" key="4">
    <source>
        <dbReference type="PROSITE" id="PS50846"/>
    </source>
</evidence>
<keyword evidence="1" id="KW-0479">Metal-binding</keyword>
<dbReference type="Proteomes" id="UP000615760">
    <property type="component" value="Unassembled WGS sequence"/>
</dbReference>
<dbReference type="InterPro" id="IPR036163">
    <property type="entry name" value="HMA_dom_sf"/>
</dbReference>
<keyword evidence="3" id="KW-0732">Signal</keyword>
<dbReference type="CDD" id="cd00371">
    <property type="entry name" value="HMA"/>
    <property type="match status" value="1"/>
</dbReference>
<feature type="chain" id="PRO_5046614159" description="HMA domain-containing protein" evidence="3">
    <location>
        <begin position="25"/>
        <end position="179"/>
    </location>
</feature>
<dbReference type="PROSITE" id="PS51257">
    <property type="entry name" value="PROKAR_LIPOPROTEIN"/>
    <property type="match status" value="1"/>
</dbReference>
<dbReference type="InterPro" id="IPR006121">
    <property type="entry name" value="HMA_dom"/>
</dbReference>
<evidence type="ECO:0000313" key="5">
    <source>
        <dbReference type="EMBL" id="GGB85444.1"/>
    </source>
</evidence>
<dbReference type="Pfam" id="PF00403">
    <property type="entry name" value="HMA"/>
    <property type="match status" value="1"/>
</dbReference>
<proteinExistence type="predicted"/>
<evidence type="ECO:0000256" key="2">
    <source>
        <dbReference type="SAM" id="MobiDB-lite"/>
    </source>
</evidence>
<protein>
    <recommendedName>
        <fullName evidence="4">HMA domain-containing protein</fullName>
    </recommendedName>
</protein>
<dbReference type="EMBL" id="BMJE01000008">
    <property type="protein sequence ID" value="GGB85444.1"/>
    <property type="molecule type" value="Genomic_DNA"/>
</dbReference>